<keyword evidence="10 11" id="KW-0472">Membrane</keyword>
<evidence type="ECO:0000313" key="12">
    <source>
        <dbReference type="EMBL" id="CAA9890265.1"/>
    </source>
</evidence>
<dbReference type="Pfam" id="PF02699">
    <property type="entry name" value="YajC"/>
    <property type="match status" value="1"/>
</dbReference>
<evidence type="ECO:0000256" key="4">
    <source>
        <dbReference type="ARBA" id="ARBA00022448"/>
    </source>
</evidence>
<dbReference type="RefSeq" id="WP_174625217.1">
    <property type="nucleotide sequence ID" value="NZ_CADCXN010000047.1"/>
</dbReference>
<name>A0A8S0WZM2_9GAMM</name>
<evidence type="ECO:0000256" key="2">
    <source>
        <dbReference type="ARBA" id="ARBA00006742"/>
    </source>
</evidence>
<protein>
    <recommendedName>
        <fullName evidence="3">Sec translocon accessory complex subunit YajC</fullName>
    </recommendedName>
</protein>
<comment type="subcellular location">
    <subcellularLocation>
        <location evidence="1">Cell membrane</location>
        <topology evidence="1">Single-pass membrane protein</topology>
    </subcellularLocation>
</comment>
<dbReference type="NCBIfam" id="TIGR00739">
    <property type="entry name" value="yajC"/>
    <property type="match status" value="1"/>
</dbReference>
<comment type="similarity">
    <text evidence="2">Belongs to the YajC family.</text>
</comment>
<keyword evidence="7" id="KW-0653">Protein transport</keyword>
<organism evidence="12 13">
    <name type="scientific">Candidatus Methylobacter favarea</name>
    <dbReference type="NCBI Taxonomy" id="2707345"/>
    <lineage>
        <taxon>Bacteria</taxon>
        <taxon>Pseudomonadati</taxon>
        <taxon>Pseudomonadota</taxon>
        <taxon>Gammaproteobacteria</taxon>
        <taxon>Methylococcales</taxon>
        <taxon>Methylococcaceae</taxon>
        <taxon>Methylobacter</taxon>
    </lineage>
</organism>
<reference evidence="12 13" key="1">
    <citation type="submission" date="2020-02" db="EMBL/GenBank/DDBJ databases">
        <authorList>
            <person name="Hogendoorn C."/>
        </authorList>
    </citation>
    <scope>NUCLEOTIDE SEQUENCE [LARGE SCALE GENOMIC DNA]</scope>
    <source>
        <strain evidence="12">METHB21</strain>
    </source>
</reference>
<dbReference type="GO" id="GO:0015031">
    <property type="term" value="P:protein transport"/>
    <property type="evidence" value="ECO:0007669"/>
    <property type="project" value="UniProtKB-KW"/>
</dbReference>
<evidence type="ECO:0000256" key="7">
    <source>
        <dbReference type="ARBA" id="ARBA00022927"/>
    </source>
</evidence>
<sequence length="113" mass="12558">MSFFISDALAEAAPAAQQPGIEGMLFPLGILVFFYFLFLRPQSKRAKEKKQMMATLTKGAEVVTSGGILGKIVDLDDNFLKIEICDNTFIRVQRHSVESLMPKGTYKAITKKV</sequence>
<dbReference type="PANTHER" id="PTHR33909">
    <property type="entry name" value="SEC TRANSLOCON ACCESSORY COMPLEX SUBUNIT YAJC"/>
    <property type="match status" value="1"/>
</dbReference>
<proteinExistence type="inferred from homology"/>
<evidence type="ECO:0000256" key="9">
    <source>
        <dbReference type="ARBA" id="ARBA00023010"/>
    </source>
</evidence>
<evidence type="ECO:0000256" key="8">
    <source>
        <dbReference type="ARBA" id="ARBA00022989"/>
    </source>
</evidence>
<dbReference type="PANTHER" id="PTHR33909:SF1">
    <property type="entry name" value="SEC TRANSLOCON ACCESSORY COMPLEX SUBUNIT YAJC"/>
    <property type="match status" value="1"/>
</dbReference>
<feature type="transmembrane region" description="Helical" evidence="11">
    <location>
        <begin position="20"/>
        <end position="39"/>
    </location>
</feature>
<dbReference type="GO" id="GO:0005886">
    <property type="term" value="C:plasma membrane"/>
    <property type="evidence" value="ECO:0007669"/>
    <property type="project" value="UniProtKB-SubCell"/>
</dbReference>
<evidence type="ECO:0000256" key="1">
    <source>
        <dbReference type="ARBA" id="ARBA00004162"/>
    </source>
</evidence>
<evidence type="ECO:0000256" key="10">
    <source>
        <dbReference type="ARBA" id="ARBA00023136"/>
    </source>
</evidence>
<keyword evidence="8 11" id="KW-1133">Transmembrane helix</keyword>
<dbReference type="InterPro" id="IPR003849">
    <property type="entry name" value="Preprotein_translocase_YajC"/>
</dbReference>
<keyword evidence="4" id="KW-0813">Transport</keyword>
<keyword evidence="5" id="KW-1003">Cell membrane</keyword>
<dbReference type="SMART" id="SM01323">
    <property type="entry name" value="YajC"/>
    <property type="match status" value="1"/>
</dbReference>
<dbReference type="EMBL" id="CADCXN010000047">
    <property type="protein sequence ID" value="CAA9890265.1"/>
    <property type="molecule type" value="Genomic_DNA"/>
</dbReference>
<comment type="caution">
    <text evidence="12">The sequence shown here is derived from an EMBL/GenBank/DDBJ whole genome shotgun (WGS) entry which is preliminary data.</text>
</comment>
<evidence type="ECO:0000256" key="5">
    <source>
        <dbReference type="ARBA" id="ARBA00022475"/>
    </source>
</evidence>
<evidence type="ECO:0000313" key="13">
    <source>
        <dbReference type="Proteomes" id="UP000494216"/>
    </source>
</evidence>
<dbReference type="AlphaFoldDB" id="A0A8S0WZM2"/>
<dbReference type="Proteomes" id="UP000494216">
    <property type="component" value="Unassembled WGS sequence"/>
</dbReference>
<evidence type="ECO:0000256" key="11">
    <source>
        <dbReference type="SAM" id="Phobius"/>
    </source>
</evidence>
<keyword evidence="13" id="KW-1185">Reference proteome</keyword>
<evidence type="ECO:0000256" key="3">
    <source>
        <dbReference type="ARBA" id="ARBA00014962"/>
    </source>
</evidence>
<dbReference type="PRINTS" id="PR01853">
    <property type="entry name" value="YAJCTRNLCASE"/>
</dbReference>
<evidence type="ECO:0000256" key="6">
    <source>
        <dbReference type="ARBA" id="ARBA00022692"/>
    </source>
</evidence>
<keyword evidence="6 11" id="KW-0812">Transmembrane</keyword>
<accession>A0A8S0WZM2</accession>
<keyword evidence="9" id="KW-0811">Translocation</keyword>
<gene>
    <name evidence="12" type="primary">yajC</name>
    <name evidence="12" type="ORF">METHB2_20096</name>
</gene>